<dbReference type="AlphaFoldDB" id="K1Q9Z8"/>
<sequence length="63" mass="7211">MAIYALLSDTCTFEFVGFGIDVFNRLSISLGKLRVAPTLRCRSRKGDLIWDPNRRGNYKLDTE</sequence>
<proteinExistence type="predicted"/>
<gene>
    <name evidence="1" type="ORF">CGI_10013885</name>
</gene>
<dbReference type="HOGENOM" id="CLU_2887931_0_0_1"/>
<accession>K1Q9Z8</accession>
<evidence type="ECO:0000313" key="1">
    <source>
        <dbReference type="EMBL" id="EKC18286.1"/>
    </source>
</evidence>
<dbReference type="EMBL" id="JH823254">
    <property type="protein sequence ID" value="EKC18286.1"/>
    <property type="molecule type" value="Genomic_DNA"/>
</dbReference>
<organism evidence="1">
    <name type="scientific">Magallana gigas</name>
    <name type="common">Pacific oyster</name>
    <name type="synonym">Crassostrea gigas</name>
    <dbReference type="NCBI Taxonomy" id="29159"/>
    <lineage>
        <taxon>Eukaryota</taxon>
        <taxon>Metazoa</taxon>
        <taxon>Spiralia</taxon>
        <taxon>Lophotrochozoa</taxon>
        <taxon>Mollusca</taxon>
        <taxon>Bivalvia</taxon>
        <taxon>Autobranchia</taxon>
        <taxon>Pteriomorphia</taxon>
        <taxon>Ostreida</taxon>
        <taxon>Ostreoidea</taxon>
        <taxon>Ostreidae</taxon>
        <taxon>Magallana</taxon>
    </lineage>
</organism>
<protein>
    <submittedName>
        <fullName evidence="1">Uncharacterized protein</fullName>
    </submittedName>
</protein>
<reference evidence="1" key="1">
    <citation type="journal article" date="2012" name="Nature">
        <title>The oyster genome reveals stress adaptation and complexity of shell formation.</title>
        <authorList>
            <person name="Zhang G."/>
            <person name="Fang X."/>
            <person name="Guo X."/>
            <person name="Li L."/>
            <person name="Luo R."/>
            <person name="Xu F."/>
            <person name="Yang P."/>
            <person name="Zhang L."/>
            <person name="Wang X."/>
            <person name="Qi H."/>
            <person name="Xiong Z."/>
            <person name="Que H."/>
            <person name="Xie Y."/>
            <person name="Holland P.W."/>
            <person name="Paps J."/>
            <person name="Zhu Y."/>
            <person name="Wu F."/>
            <person name="Chen Y."/>
            <person name="Wang J."/>
            <person name="Peng C."/>
            <person name="Meng J."/>
            <person name="Yang L."/>
            <person name="Liu J."/>
            <person name="Wen B."/>
            <person name="Zhang N."/>
            <person name="Huang Z."/>
            <person name="Zhu Q."/>
            <person name="Feng Y."/>
            <person name="Mount A."/>
            <person name="Hedgecock D."/>
            <person name="Xu Z."/>
            <person name="Liu Y."/>
            <person name="Domazet-Loso T."/>
            <person name="Du Y."/>
            <person name="Sun X."/>
            <person name="Zhang S."/>
            <person name="Liu B."/>
            <person name="Cheng P."/>
            <person name="Jiang X."/>
            <person name="Li J."/>
            <person name="Fan D."/>
            <person name="Wang W."/>
            <person name="Fu W."/>
            <person name="Wang T."/>
            <person name="Wang B."/>
            <person name="Zhang J."/>
            <person name="Peng Z."/>
            <person name="Li Y."/>
            <person name="Li N."/>
            <person name="Wang J."/>
            <person name="Chen M."/>
            <person name="He Y."/>
            <person name="Tan F."/>
            <person name="Song X."/>
            <person name="Zheng Q."/>
            <person name="Huang R."/>
            <person name="Yang H."/>
            <person name="Du X."/>
            <person name="Chen L."/>
            <person name="Yang M."/>
            <person name="Gaffney P.M."/>
            <person name="Wang S."/>
            <person name="Luo L."/>
            <person name="She Z."/>
            <person name="Ming Y."/>
            <person name="Huang W."/>
            <person name="Zhang S."/>
            <person name="Huang B."/>
            <person name="Zhang Y."/>
            <person name="Qu T."/>
            <person name="Ni P."/>
            <person name="Miao G."/>
            <person name="Wang J."/>
            <person name="Wang Q."/>
            <person name="Steinberg C.E."/>
            <person name="Wang H."/>
            <person name="Li N."/>
            <person name="Qian L."/>
            <person name="Zhang G."/>
            <person name="Li Y."/>
            <person name="Yang H."/>
            <person name="Liu X."/>
            <person name="Wang J."/>
            <person name="Yin Y."/>
            <person name="Wang J."/>
        </authorList>
    </citation>
    <scope>NUCLEOTIDE SEQUENCE [LARGE SCALE GENOMIC DNA]</scope>
    <source>
        <strain evidence="1">05x7-T-G4-1.051#20</strain>
    </source>
</reference>
<name>K1Q9Z8_MAGGI</name>
<dbReference type="InParanoid" id="K1Q9Z8"/>